<gene>
    <name evidence="3" type="ORF">ICI42_18920</name>
</gene>
<dbReference type="GO" id="GO:0003857">
    <property type="term" value="F:(3S)-3-hydroxyacyl-CoA dehydrogenase (NAD+) activity"/>
    <property type="evidence" value="ECO:0007669"/>
    <property type="project" value="TreeGrafter"/>
</dbReference>
<dbReference type="Gene3D" id="3.10.129.10">
    <property type="entry name" value="Hotdog Thioesterase"/>
    <property type="match status" value="2"/>
</dbReference>
<name>A0A8J6PVI4_9HYPH</name>
<dbReference type="InterPro" id="IPR054357">
    <property type="entry name" value="MFE-2_N"/>
</dbReference>
<evidence type="ECO:0000313" key="4">
    <source>
        <dbReference type="Proteomes" id="UP000643405"/>
    </source>
</evidence>
<dbReference type="PANTHER" id="PTHR13078:SF56">
    <property type="entry name" value="PEROXISOMAL MULTIFUNCTIONAL ENZYME TYPE 2"/>
    <property type="match status" value="1"/>
</dbReference>
<dbReference type="EMBL" id="JACVVX010000007">
    <property type="protein sequence ID" value="MBD0416729.1"/>
    <property type="molecule type" value="Genomic_DNA"/>
</dbReference>
<dbReference type="GO" id="GO:0004300">
    <property type="term" value="F:enoyl-CoA hydratase activity"/>
    <property type="evidence" value="ECO:0007669"/>
    <property type="project" value="TreeGrafter"/>
</dbReference>
<dbReference type="Pfam" id="PF22622">
    <property type="entry name" value="MFE-2_hydrat-2_N"/>
    <property type="match status" value="1"/>
</dbReference>
<sequence>MAIVYEKLMNLDIPTVEQTYTQKDTMLYALGVGLGQDPVDGAQLEFVYEKNLRALPTQAVVLAHPGLWTRDLDTGIDYVKLVHGEQGLTLHKSLPPTGTVLGISRITGVVDKGEGRGALVYSERKIVDKASGDLLATVTQTTFCRGDGGFGGPTGPTPKPHELPEREPDLVCDLQTLPQAALIYRLSADMNPLHADPEIAAKAGFPRPILHGLGTYGVSGHAILKTVCGYDPNRLKSLDCRFTAPVYPGETFRTEIWMDGNIASFRTRAVERDVIAISNGRAEIG</sequence>
<dbReference type="InterPro" id="IPR002539">
    <property type="entry name" value="MaoC-like_dom"/>
</dbReference>
<evidence type="ECO:0000259" key="1">
    <source>
        <dbReference type="Pfam" id="PF01575"/>
    </source>
</evidence>
<feature type="domain" description="MaoC-like" evidence="1">
    <location>
        <begin position="164"/>
        <end position="278"/>
    </location>
</feature>
<dbReference type="PANTHER" id="PTHR13078">
    <property type="entry name" value="PEROXISOMAL MULTIFUNCTIONAL ENZYME TYPE 2-RELATED"/>
    <property type="match status" value="1"/>
</dbReference>
<comment type="caution">
    <text evidence="3">The sequence shown here is derived from an EMBL/GenBank/DDBJ whole genome shotgun (WGS) entry which is preliminary data.</text>
</comment>
<protein>
    <submittedName>
        <fullName evidence="3">MaoC family dehydratase N-terminal domain-containing protein</fullName>
    </submittedName>
</protein>
<dbReference type="SUPFAM" id="SSF54637">
    <property type="entry name" value="Thioesterase/thiol ester dehydrase-isomerase"/>
    <property type="match status" value="2"/>
</dbReference>
<dbReference type="GO" id="GO:0006635">
    <property type="term" value="P:fatty acid beta-oxidation"/>
    <property type="evidence" value="ECO:0007669"/>
    <property type="project" value="TreeGrafter"/>
</dbReference>
<dbReference type="Pfam" id="PF01575">
    <property type="entry name" value="MaoC_dehydratas"/>
    <property type="match status" value="1"/>
</dbReference>
<accession>A0A8J6PVI4</accession>
<organism evidence="3 4">
    <name type="scientific">Oryzicola mucosus</name>
    <dbReference type="NCBI Taxonomy" id="2767425"/>
    <lineage>
        <taxon>Bacteria</taxon>
        <taxon>Pseudomonadati</taxon>
        <taxon>Pseudomonadota</taxon>
        <taxon>Alphaproteobacteria</taxon>
        <taxon>Hyphomicrobiales</taxon>
        <taxon>Phyllobacteriaceae</taxon>
        <taxon>Oryzicola</taxon>
    </lineage>
</organism>
<evidence type="ECO:0000313" key="3">
    <source>
        <dbReference type="EMBL" id="MBD0416729.1"/>
    </source>
</evidence>
<dbReference type="Proteomes" id="UP000643405">
    <property type="component" value="Unassembled WGS sequence"/>
</dbReference>
<dbReference type="AlphaFoldDB" id="A0A8J6PVI4"/>
<dbReference type="RefSeq" id="WP_188166175.1">
    <property type="nucleotide sequence ID" value="NZ_JACVVX010000007.1"/>
</dbReference>
<dbReference type="InterPro" id="IPR029069">
    <property type="entry name" value="HotDog_dom_sf"/>
</dbReference>
<dbReference type="GO" id="GO:0044594">
    <property type="term" value="F:17-beta-hydroxysteroid dehydrogenase (NAD+) activity"/>
    <property type="evidence" value="ECO:0007669"/>
    <property type="project" value="TreeGrafter"/>
</dbReference>
<dbReference type="CDD" id="cd03448">
    <property type="entry name" value="HDE_HSD"/>
    <property type="match status" value="1"/>
</dbReference>
<reference evidence="3" key="1">
    <citation type="submission" date="2020-09" db="EMBL/GenBank/DDBJ databases">
        <title>Genome seq and assembly of Tianweitania sp.</title>
        <authorList>
            <person name="Chhetri G."/>
        </authorList>
    </citation>
    <scope>NUCLEOTIDE SEQUENCE</scope>
    <source>
        <strain evidence="3">Rool2</strain>
    </source>
</reference>
<feature type="domain" description="Peroxisomal multifunctional enzyme type 2-like N-terminal" evidence="2">
    <location>
        <begin position="19"/>
        <end position="146"/>
    </location>
</feature>
<proteinExistence type="predicted"/>
<evidence type="ECO:0000259" key="2">
    <source>
        <dbReference type="Pfam" id="PF22622"/>
    </source>
</evidence>
<keyword evidence="4" id="KW-1185">Reference proteome</keyword>